<sequence length="59" mass="6641">MTYSCEDCGFLFCRVGAAKECPSCEKNNIRSATEDEIGWLQKLLEQGKPTLRIKEGQTL</sequence>
<reference evidence="3" key="2">
    <citation type="submission" date="2016-01" db="EMBL/GenBank/DDBJ databases">
        <authorList>
            <person name="Poehlein A."/>
            <person name="Schlien K."/>
            <person name="Gottschalk G."/>
            <person name="Buckel W."/>
            <person name="Daniel R."/>
        </authorList>
    </citation>
    <scope>NUCLEOTIDE SEQUENCE [LARGE SCALE GENOMIC DNA]</scope>
    <source>
        <strain evidence="3">X2</strain>
    </source>
</reference>
<evidence type="ECO:0000313" key="2">
    <source>
        <dbReference type="EMBL" id="SHF06888.1"/>
    </source>
</evidence>
<dbReference type="EMBL" id="FQUA01000015">
    <property type="protein sequence ID" value="SHF06888.1"/>
    <property type="molecule type" value="Genomic_DNA"/>
</dbReference>
<protein>
    <submittedName>
        <fullName evidence="2">Uncharacterized protein</fullName>
    </submittedName>
</protein>
<reference evidence="4" key="4">
    <citation type="submission" date="2016-11" db="EMBL/GenBank/DDBJ databases">
        <authorList>
            <person name="Jaros S."/>
            <person name="Januszkiewicz K."/>
            <person name="Wedrychowicz H."/>
        </authorList>
    </citation>
    <scope>NUCLEOTIDE SEQUENCE [LARGE SCALE GENOMIC DNA]</scope>
    <source>
        <strain evidence="4">DSM 1682</strain>
    </source>
</reference>
<dbReference type="AlphaFoldDB" id="A0A0X1U8M9"/>
<dbReference type="KEGG" id="cpro:CPRO_17070"/>
<name>A0A0X1U8M9_ANAPI</name>
<evidence type="ECO:0000313" key="3">
    <source>
        <dbReference type="Proteomes" id="UP000068026"/>
    </source>
</evidence>
<dbReference type="RefSeq" id="WP_066050263.1">
    <property type="nucleotide sequence ID" value="NZ_CP014223.1"/>
</dbReference>
<reference evidence="1 3" key="1">
    <citation type="journal article" date="2016" name="Genome Announc.">
        <title>Complete Genome Sequence of the Amino Acid-Fermenting Clostridium propionicum X2 (DSM 1682).</title>
        <authorList>
            <person name="Poehlein A."/>
            <person name="Schlien K."/>
            <person name="Chowdhury N.P."/>
            <person name="Gottschalk G."/>
            <person name="Buckel W."/>
            <person name="Daniel R."/>
        </authorList>
    </citation>
    <scope>NUCLEOTIDE SEQUENCE [LARGE SCALE GENOMIC DNA]</scope>
    <source>
        <strain evidence="1 3">X2</strain>
    </source>
</reference>
<proteinExistence type="predicted"/>
<organism evidence="2 4">
    <name type="scientific">Anaerotignum propionicum DSM 1682</name>
    <dbReference type="NCBI Taxonomy" id="991789"/>
    <lineage>
        <taxon>Bacteria</taxon>
        <taxon>Bacillati</taxon>
        <taxon>Bacillota</taxon>
        <taxon>Clostridia</taxon>
        <taxon>Lachnospirales</taxon>
        <taxon>Anaerotignaceae</taxon>
        <taxon>Anaerotignum</taxon>
    </lineage>
</organism>
<keyword evidence="3" id="KW-1185">Reference proteome</keyword>
<evidence type="ECO:0000313" key="4">
    <source>
        <dbReference type="Proteomes" id="UP000184204"/>
    </source>
</evidence>
<dbReference type="Proteomes" id="UP000068026">
    <property type="component" value="Chromosome"/>
</dbReference>
<dbReference type="OrthoDB" id="1853759at2"/>
<accession>A0A0X1U8M9</accession>
<gene>
    <name evidence="1" type="ORF">CPRO_17070</name>
    <name evidence="2" type="ORF">SAMN02745151_02686</name>
</gene>
<dbReference type="Proteomes" id="UP000184204">
    <property type="component" value="Unassembled WGS sequence"/>
</dbReference>
<evidence type="ECO:0000313" key="1">
    <source>
        <dbReference type="EMBL" id="AMJ41297.1"/>
    </source>
</evidence>
<reference evidence="2" key="3">
    <citation type="submission" date="2016-11" db="EMBL/GenBank/DDBJ databases">
        <authorList>
            <person name="Varghese N."/>
            <person name="Submissions S."/>
        </authorList>
    </citation>
    <scope>NUCLEOTIDE SEQUENCE</scope>
    <source>
        <strain evidence="2">DSM 1682</strain>
    </source>
</reference>
<dbReference type="EMBL" id="CP014223">
    <property type="protein sequence ID" value="AMJ41297.1"/>
    <property type="molecule type" value="Genomic_DNA"/>
</dbReference>